<keyword evidence="1" id="KW-0472">Membrane</keyword>
<dbReference type="Proteomes" id="UP000008068">
    <property type="component" value="Unassembled WGS sequence"/>
</dbReference>
<gene>
    <name evidence="2" type="ORF">CAEBREN_30712</name>
</gene>
<protein>
    <recommendedName>
        <fullName evidence="4">Membrane-associated protein</fullName>
    </recommendedName>
</protein>
<keyword evidence="3" id="KW-1185">Reference proteome</keyword>
<name>G0MEC9_CAEBE</name>
<sequence>MGCLSSIEVPLSALISIIFLVNGLYSISYKVVESTEVFDENALDTRDMLMTALAIMSLIGLCSARRAFGVFTLVFMLHAFIFSCFHLFHLTTLFIKSADSPCKFLKTPSTGGQFSSATCHAVNGITLACAVISMIATALASMAVFLRLTTVVVKISDIRSMATTRSFDNSMPQLISRKAIESEREEDLETQMPRRKMGQADMFV</sequence>
<evidence type="ECO:0000313" key="3">
    <source>
        <dbReference type="Proteomes" id="UP000008068"/>
    </source>
</evidence>
<reference evidence="3" key="1">
    <citation type="submission" date="2011-07" db="EMBL/GenBank/DDBJ databases">
        <authorList>
            <consortium name="Caenorhabditis brenneri Sequencing and Analysis Consortium"/>
            <person name="Wilson R.K."/>
        </authorList>
    </citation>
    <scope>NUCLEOTIDE SEQUENCE [LARGE SCALE GENOMIC DNA]</scope>
    <source>
        <strain evidence="3">PB2801</strain>
    </source>
</reference>
<keyword evidence="1" id="KW-1133">Transmembrane helix</keyword>
<feature type="transmembrane region" description="Helical" evidence="1">
    <location>
        <begin position="125"/>
        <end position="146"/>
    </location>
</feature>
<feature type="transmembrane region" description="Helical" evidence="1">
    <location>
        <begin position="7"/>
        <end position="28"/>
    </location>
</feature>
<dbReference type="AlphaFoldDB" id="G0MEC9"/>
<evidence type="ECO:0000313" key="2">
    <source>
        <dbReference type="EMBL" id="EGT52070.1"/>
    </source>
</evidence>
<dbReference type="STRING" id="135651.G0MEC9"/>
<feature type="transmembrane region" description="Helical" evidence="1">
    <location>
        <begin position="71"/>
        <end position="95"/>
    </location>
</feature>
<dbReference type="EMBL" id="GL379791">
    <property type="protein sequence ID" value="EGT52070.1"/>
    <property type="molecule type" value="Genomic_DNA"/>
</dbReference>
<dbReference type="HOGENOM" id="CLU_1349977_0_0_1"/>
<dbReference type="eggNOG" id="ENOG502TH9H">
    <property type="taxonomic scope" value="Eukaryota"/>
</dbReference>
<evidence type="ECO:0008006" key="4">
    <source>
        <dbReference type="Google" id="ProtNLM"/>
    </source>
</evidence>
<accession>G0MEC9</accession>
<keyword evidence="1" id="KW-0812">Transmembrane</keyword>
<proteinExistence type="predicted"/>
<dbReference type="FunCoup" id="G0MEC9">
    <property type="interactions" value="1936"/>
</dbReference>
<evidence type="ECO:0000256" key="1">
    <source>
        <dbReference type="SAM" id="Phobius"/>
    </source>
</evidence>
<dbReference type="OrthoDB" id="5814248at2759"/>
<feature type="transmembrane region" description="Helical" evidence="1">
    <location>
        <begin position="48"/>
        <end position="64"/>
    </location>
</feature>
<dbReference type="InParanoid" id="G0MEC9"/>
<organism evidence="3">
    <name type="scientific">Caenorhabditis brenneri</name>
    <name type="common">Nematode worm</name>
    <dbReference type="NCBI Taxonomy" id="135651"/>
    <lineage>
        <taxon>Eukaryota</taxon>
        <taxon>Metazoa</taxon>
        <taxon>Ecdysozoa</taxon>
        <taxon>Nematoda</taxon>
        <taxon>Chromadorea</taxon>
        <taxon>Rhabditida</taxon>
        <taxon>Rhabditina</taxon>
        <taxon>Rhabditomorpha</taxon>
        <taxon>Rhabditoidea</taxon>
        <taxon>Rhabditidae</taxon>
        <taxon>Peloderinae</taxon>
        <taxon>Caenorhabditis</taxon>
    </lineage>
</organism>